<name>A0A0L6U1W8_9FIRM</name>
<comment type="caution">
    <text evidence="1">The sequence shown here is derived from an EMBL/GenBank/DDBJ whole genome shotgun (WGS) entry which is preliminary data.</text>
</comment>
<proteinExistence type="predicted"/>
<sequence>MAKSLAELKAIRDKKVNEINLRHGKNGYRVVVGMATCGIAAGARPVMVKLMEEVAANGLNDVTVAQTGCIGSCRLEPIVEVYDGEGNKVTYVHMTPEKVTKVVEQHLTSGKVVDEYTMTIVDGKIISPEVKA</sequence>
<dbReference type="AlphaFoldDB" id="A0A0L6U1W8"/>
<protein>
    <submittedName>
        <fullName evidence="1">Ferredoxin</fullName>
    </submittedName>
</protein>
<dbReference type="OrthoDB" id="9800692at2"/>
<organism evidence="1 2">
    <name type="scientific">Acetobacterium bakii</name>
    <dbReference type="NCBI Taxonomy" id="52689"/>
    <lineage>
        <taxon>Bacteria</taxon>
        <taxon>Bacillati</taxon>
        <taxon>Bacillota</taxon>
        <taxon>Clostridia</taxon>
        <taxon>Eubacteriales</taxon>
        <taxon>Eubacteriaceae</taxon>
        <taxon>Acetobacterium</taxon>
    </lineage>
</organism>
<dbReference type="Pfam" id="PF01257">
    <property type="entry name" value="2Fe-2S_thioredx"/>
    <property type="match status" value="1"/>
</dbReference>
<dbReference type="EMBL" id="LGYO01000012">
    <property type="protein sequence ID" value="KNZ42509.1"/>
    <property type="molecule type" value="Genomic_DNA"/>
</dbReference>
<reference evidence="2" key="1">
    <citation type="submission" date="2015-07" db="EMBL/GenBank/DDBJ databases">
        <title>Draft genome sequence of Acetobacterium bakii DSM 8293, a potential psychrophilic chemical producer through syngas fermentation.</title>
        <authorList>
            <person name="Song Y."/>
            <person name="Hwang S."/>
            <person name="Cho B.-K."/>
        </authorList>
    </citation>
    <scope>NUCLEOTIDE SEQUENCE [LARGE SCALE GENOMIC DNA]</scope>
    <source>
        <strain evidence="2">DSM 8239</strain>
    </source>
</reference>
<dbReference type="SUPFAM" id="SSF52833">
    <property type="entry name" value="Thioredoxin-like"/>
    <property type="match status" value="1"/>
</dbReference>
<keyword evidence="2" id="KW-1185">Reference proteome</keyword>
<dbReference type="RefSeq" id="WP_050739505.1">
    <property type="nucleotide sequence ID" value="NZ_LGYO01000012.1"/>
</dbReference>
<evidence type="ECO:0000313" key="2">
    <source>
        <dbReference type="Proteomes" id="UP000036873"/>
    </source>
</evidence>
<dbReference type="STRING" id="52689.AKG39_06180"/>
<dbReference type="InterPro" id="IPR036249">
    <property type="entry name" value="Thioredoxin-like_sf"/>
</dbReference>
<dbReference type="Proteomes" id="UP000036873">
    <property type="component" value="Unassembled WGS sequence"/>
</dbReference>
<dbReference type="CDD" id="cd02980">
    <property type="entry name" value="TRX_Fd_family"/>
    <property type="match status" value="1"/>
</dbReference>
<dbReference type="Gene3D" id="3.40.30.10">
    <property type="entry name" value="Glutaredoxin"/>
    <property type="match status" value="1"/>
</dbReference>
<accession>A0A0L6U1W8</accession>
<evidence type="ECO:0000313" key="1">
    <source>
        <dbReference type="EMBL" id="KNZ42509.1"/>
    </source>
</evidence>
<gene>
    <name evidence="1" type="ORF">AKG39_06180</name>
</gene>
<dbReference type="PATRIC" id="fig|52689.4.peg.332"/>